<protein>
    <submittedName>
        <fullName evidence="1">Uncharacterized protein</fullName>
    </submittedName>
</protein>
<reference evidence="1" key="1">
    <citation type="journal article" date="2014" name="Front. Microbiol.">
        <title>High frequency of phylogenetically diverse reductive dehalogenase-homologous genes in deep subseafloor sedimentary metagenomes.</title>
        <authorList>
            <person name="Kawai M."/>
            <person name="Futagami T."/>
            <person name="Toyoda A."/>
            <person name="Takaki Y."/>
            <person name="Nishi S."/>
            <person name="Hori S."/>
            <person name="Arai W."/>
            <person name="Tsubouchi T."/>
            <person name="Morono Y."/>
            <person name="Uchiyama I."/>
            <person name="Ito T."/>
            <person name="Fujiyama A."/>
            <person name="Inagaki F."/>
            <person name="Takami H."/>
        </authorList>
    </citation>
    <scope>NUCLEOTIDE SEQUENCE</scope>
    <source>
        <strain evidence="1">Expedition CK06-06</strain>
    </source>
</reference>
<name>X1AI51_9ZZZZ</name>
<accession>X1AI51</accession>
<evidence type="ECO:0000313" key="1">
    <source>
        <dbReference type="EMBL" id="GAG81714.1"/>
    </source>
</evidence>
<dbReference type="EMBL" id="BART01017766">
    <property type="protein sequence ID" value="GAG81714.1"/>
    <property type="molecule type" value="Genomic_DNA"/>
</dbReference>
<gene>
    <name evidence="1" type="ORF">S01H4_33708</name>
</gene>
<organism evidence="1">
    <name type="scientific">marine sediment metagenome</name>
    <dbReference type="NCBI Taxonomy" id="412755"/>
    <lineage>
        <taxon>unclassified sequences</taxon>
        <taxon>metagenomes</taxon>
        <taxon>ecological metagenomes</taxon>
    </lineage>
</organism>
<sequence length="167" mass="20237">MIFFSKYYLYKDKFIYEVIRIDSDINSEEIINEKFKLEEIKTDIYNIIIKLKDTPKKIKEEIKSLILVNEFDLAKERLKYNVKNALMEADFLNENIENSFSTDFKYINPNYQLSNEIVEWNKNYSEIRGRYFNLHNYFNEIFKEKENLKKYKKLIASPLNIPLKEVG</sequence>
<proteinExistence type="predicted"/>
<dbReference type="AlphaFoldDB" id="X1AI51"/>
<comment type="caution">
    <text evidence="1">The sequence shown here is derived from an EMBL/GenBank/DDBJ whole genome shotgun (WGS) entry which is preliminary data.</text>
</comment>